<feature type="domain" description="Disease resistance protein winged helix" evidence="9">
    <location>
        <begin position="411"/>
        <end position="480"/>
    </location>
</feature>
<dbReference type="Gene3D" id="3.80.10.10">
    <property type="entry name" value="Ribonuclease Inhibitor"/>
    <property type="match status" value="2"/>
</dbReference>
<dbReference type="InterPro" id="IPR055414">
    <property type="entry name" value="LRR_R13L4/SHOC2-like"/>
</dbReference>
<dbReference type="EMBL" id="JBJKTR010000008">
    <property type="protein sequence ID" value="KAL3361672.1"/>
    <property type="molecule type" value="Genomic_DNA"/>
</dbReference>
<dbReference type="PRINTS" id="PR00364">
    <property type="entry name" value="DISEASERSIST"/>
</dbReference>
<dbReference type="InterPro" id="IPR002182">
    <property type="entry name" value="NB-ARC"/>
</dbReference>
<dbReference type="Gene3D" id="1.10.10.10">
    <property type="entry name" value="Winged helix-like DNA-binding domain superfamily/Winged helix DNA-binding domain"/>
    <property type="match status" value="1"/>
</dbReference>
<dbReference type="SUPFAM" id="SSF52047">
    <property type="entry name" value="RNI-like"/>
    <property type="match status" value="1"/>
</dbReference>
<comment type="similarity">
    <text evidence="1">Belongs to the disease resistance NB-LRR family.</text>
</comment>
<dbReference type="AlphaFoldDB" id="A0ABD2TYX8"/>
<keyword evidence="5" id="KW-0611">Plant defense</keyword>
<sequence length="983" mass="112602">MAEAFLQVVLENLTSFLKGELVLLFGFQNEFQRLSSMFSTIKAVLEDAQEKQLNDKPLENWLQKLNAATYEVDDILDEYKTKATQFKQSEYGRYHPKVLAFHHKVGKMMKEMIKTLDAIAEERRNFHLHEKIIEKQASRRETGFVLTEPEVYGRDKEKDEIVKILINNISDPQELPVLPIVGMGGLGKTTLAQMVFNDLRVTEHFYPKIWVCVSEDFDEKRLIKAIVESIEQKSLGDMDLSTFQKKLQEFLNGKKYLLVLDDVWNEDQEKWANLRAVLKVGASGASVLTTTRIEKVGSIMGTLKPYELSNLSQEDCWLLFMKRAFGHQVEINPNLVAIGKEIVKKCGGVPLAAKTLGGLLRFKREEREWKHVRDNEIWNLPQDERSILPILRLSYHHLPLDLRQCFSYCAVFPKDTKMEKENLIALWMAHGFLLLKGNLEPEDVGNEVWNELYLRSFFQEIEVRYSKTYFKIHDLIHDLATSLFSASASSSNIREINVKDYKHTMSIGFTEVVSSYSPLLLKKFVSLRVLNLSKLGFKQLPSSIGDLIHLRYLDLSDNKICNLPKRLCRLQNLQTLALNNCCSLCCLPKQTSKLGSLQNLLLDHCYGLNSMPPRIVSLTCLKTLGRFAVGRKKGYKLGELRNLNLRGSISITHLERVKNDTEAKEANLSAKANLHSLSIIWNGPRRYESEEVKVLEALKPHPNLKYLKIFGFSGFRFPDWMNHSVLEKVISIEIYGCENCSHLPPFGELPCLESLELYDGSWEVEYVEEDNIHSRLPTRRRFPSLRKLCICHFRNLKGLLKKETEEQFPMLQEMKIMHCPIFVFSALSSVKELEIEGDTALCSISNLSTLTSLNISSNDEVTSLPEEMFRSLVNLKCLKISFFKNLKELPTSLVSLTALKHLEILGCDALESLPEDGLEGLTSLTELSVEYCEMIKCLPEGLQHLTSLTSLTVTGCPELEKLYEKRIGEDWHKIARITNLDIY</sequence>
<evidence type="ECO:0000256" key="1">
    <source>
        <dbReference type="ARBA" id="ARBA00008894"/>
    </source>
</evidence>
<dbReference type="InterPro" id="IPR056789">
    <property type="entry name" value="LRR_R13L1-DRL21"/>
</dbReference>
<dbReference type="Gene3D" id="1.10.8.430">
    <property type="entry name" value="Helical domain of apoptotic protease-activating factors"/>
    <property type="match status" value="1"/>
</dbReference>
<dbReference type="Gene3D" id="3.40.50.300">
    <property type="entry name" value="P-loop containing nucleotide triphosphate hydrolases"/>
    <property type="match status" value="1"/>
</dbReference>
<accession>A0ABD2TYX8</accession>
<feature type="domain" description="Disease resistance N-terminal" evidence="8">
    <location>
        <begin position="5"/>
        <end position="89"/>
    </location>
</feature>
<organism evidence="12 13">
    <name type="scientific">Solanum stoloniferum</name>
    <dbReference type="NCBI Taxonomy" id="62892"/>
    <lineage>
        <taxon>Eukaryota</taxon>
        <taxon>Viridiplantae</taxon>
        <taxon>Streptophyta</taxon>
        <taxon>Embryophyta</taxon>
        <taxon>Tracheophyta</taxon>
        <taxon>Spermatophyta</taxon>
        <taxon>Magnoliopsida</taxon>
        <taxon>eudicotyledons</taxon>
        <taxon>Gunneridae</taxon>
        <taxon>Pentapetalae</taxon>
        <taxon>asterids</taxon>
        <taxon>lamiids</taxon>
        <taxon>Solanales</taxon>
        <taxon>Solanaceae</taxon>
        <taxon>Solanoideae</taxon>
        <taxon>Solaneae</taxon>
        <taxon>Solanum</taxon>
    </lineage>
</organism>
<dbReference type="Pfam" id="PF23559">
    <property type="entry name" value="WHD_DRP"/>
    <property type="match status" value="1"/>
</dbReference>
<feature type="domain" description="R13L1/DRL21-like LRR repeat region" evidence="11">
    <location>
        <begin position="637"/>
        <end position="758"/>
    </location>
</feature>
<dbReference type="InterPro" id="IPR001611">
    <property type="entry name" value="Leu-rich_rpt"/>
</dbReference>
<dbReference type="FunFam" id="3.40.50.300:FF:001091">
    <property type="entry name" value="Probable disease resistance protein At1g61300"/>
    <property type="match status" value="1"/>
</dbReference>
<dbReference type="InterPro" id="IPR027417">
    <property type="entry name" value="P-loop_NTPase"/>
</dbReference>
<evidence type="ECO:0000259" key="10">
    <source>
        <dbReference type="Pfam" id="PF23598"/>
    </source>
</evidence>
<evidence type="ECO:0000259" key="11">
    <source>
        <dbReference type="Pfam" id="PF25019"/>
    </source>
</evidence>
<dbReference type="InterPro" id="IPR032675">
    <property type="entry name" value="LRR_dom_sf"/>
</dbReference>
<feature type="domain" description="Disease resistance R13L4/SHOC-2-like LRR" evidence="10">
    <location>
        <begin position="834"/>
        <end position="983"/>
    </location>
</feature>
<dbReference type="PANTHER" id="PTHR36766:SF42">
    <property type="entry name" value="NB-ARC DOMAIN DISEASE RESISTANCE PROTEIN"/>
    <property type="match status" value="1"/>
</dbReference>
<comment type="caution">
    <text evidence="12">The sequence shown here is derived from an EMBL/GenBank/DDBJ whole genome shotgun (WGS) entry which is preliminary data.</text>
</comment>
<evidence type="ECO:0000256" key="6">
    <source>
        <dbReference type="ARBA" id="ARBA00022840"/>
    </source>
</evidence>
<dbReference type="Pfam" id="PF25019">
    <property type="entry name" value="LRR_R13L1-DRL21"/>
    <property type="match status" value="1"/>
</dbReference>
<dbReference type="PANTHER" id="PTHR36766">
    <property type="entry name" value="PLANT BROAD-SPECTRUM MILDEW RESISTANCE PROTEIN RPW8"/>
    <property type="match status" value="1"/>
</dbReference>
<gene>
    <name evidence="12" type="ORF">AABB24_014507</name>
</gene>
<dbReference type="FunFam" id="1.10.10.10:FF:000322">
    <property type="entry name" value="Probable disease resistance protein At1g63360"/>
    <property type="match status" value="1"/>
</dbReference>
<dbReference type="SUPFAM" id="SSF52540">
    <property type="entry name" value="P-loop containing nucleoside triphosphate hydrolases"/>
    <property type="match status" value="1"/>
</dbReference>
<evidence type="ECO:0000313" key="13">
    <source>
        <dbReference type="Proteomes" id="UP001627284"/>
    </source>
</evidence>
<evidence type="ECO:0000259" key="9">
    <source>
        <dbReference type="Pfam" id="PF23559"/>
    </source>
</evidence>
<dbReference type="InterPro" id="IPR038005">
    <property type="entry name" value="RX-like_CC"/>
</dbReference>
<keyword evidence="3" id="KW-0677">Repeat</keyword>
<evidence type="ECO:0000256" key="3">
    <source>
        <dbReference type="ARBA" id="ARBA00022737"/>
    </source>
</evidence>
<proteinExistence type="inferred from homology"/>
<dbReference type="GO" id="GO:0005524">
    <property type="term" value="F:ATP binding"/>
    <property type="evidence" value="ECO:0007669"/>
    <property type="project" value="UniProtKB-KW"/>
</dbReference>
<dbReference type="InterPro" id="IPR058922">
    <property type="entry name" value="WHD_DRP"/>
</dbReference>
<dbReference type="InterPro" id="IPR041118">
    <property type="entry name" value="Rx_N"/>
</dbReference>
<dbReference type="Gene3D" id="1.20.5.4130">
    <property type="match status" value="1"/>
</dbReference>
<dbReference type="Pfam" id="PF23598">
    <property type="entry name" value="LRR_14"/>
    <property type="match status" value="1"/>
</dbReference>
<dbReference type="InterPro" id="IPR003591">
    <property type="entry name" value="Leu-rich_rpt_typical-subtyp"/>
</dbReference>
<keyword evidence="6" id="KW-0067">ATP-binding</keyword>
<evidence type="ECO:0000256" key="2">
    <source>
        <dbReference type="ARBA" id="ARBA00022614"/>
    </source>
</evidence>
<dbReference type="PROSITE" id="PS51450">
    <property type="entry name" value="LRR"/>
    <property type="match status" value="1"/>
</dbReference>
<protein>
    <submittedName>
        <fullName evidence="12">Uncharacterized protein</fullName>
    </submittedName>
</protein>
<keyword evidence="13" id="KW-1185">Reference proteome</keyword>
<dbReference type="GO" id="GO:0051607">
    <property type="term" value="P:defense response to virus"/>
    <property type="evidence" value="ECO:0007669"/>
    <property type="project" value="UniProtKB-ARBA"/>
</dbReference>
<name>A0ABD2TYX8_9SOLN</name>
<feature type="domain" description="NB-ARC" evidence="7">
    <location>
        <begin position="156"/>
        <end position="328"/>
    </location>
</feature>
<evidence type="ECO:0000256" key="5">
    <source>
        <dbReference type="ARBA" id="ARBA00022821"/>
    </source>
</evidence>
<evidence type="ECO:0000313" key="12">
    <source>
        <dbReference type="EMBL" id="KAL3361672.1"/>
    </source>
</evidence>
<dbReference type="Pfam" id="PF18052">
    <property type="entry name" value="Rx_N"/>
    <property type="match status" value="1"/>
</dbReference>
<dbReference type="InterPro" id="IPR042197">
    <property type="entry name" value="Apaf_helical"/>
</dbReference>
<evidence type="ECO:0000259" key="8">
    <source>
        <dbReference type="Pfam" id="PF18052"/>
    </source>
</evidence>
<dbReference type="SMART" id="SM00369">
    <property type="entry name" value="LRR_TYP"/>
    <property type="match status" value="2"/>
</dbReference>
<dbReference type="CDD" id="cd14798">
    <property type="entry name" value="RX-CC_like"/>
    <property type="match status" value="1"/>
</dbReference>
<reference evidence="12 13" key="1">
    <citation type="submission" date="2024-05" db="EMBL/GenBank/DDBJ databases">
        <title>De novo assembly of an allotetraploid wild potato.</title>
        <authorList>
            <person name="Hosaka A.J."/>
        </authorList>
    </citation>
    <scope>NUCLEOTIDE SEQUENCE [LARGE SCALE GENOMIC DNA]</scope>
    <source>
        <tissue evidence="12">Young leaves</tissue>
    </source>
</reference>
<keyword evidence="4" id="KW-0547">Nucleotide-binding</keyword>
<dbReference type="Pfam" id="PF00931">
    <property type="entry name" value="NB-ARC"/>
    <property type="match status" value="1"/>
</dbReference>
<dbReference type="SUPFAM" id="SSF52058">
    <property type="entry name" value="L domain-like"/>
    <property type="match status" value="1"/>
</dbReference>
<keyword evidence="2" id="KW-0433">Leucine-rich repeat</keyword>
<evidence type="ECO:0000259" key="7">
    <source>
        <dbReference type="Pfam" id="PF00931"/>
    </source>
</evidence>
<dbReference type="InterPro" id="IPR036388">
    <property type="entry name" value="WH-like_DNA-bd_sf"/>
</dbReference>
<evidence type="ECO:0000256" key="4">
    <source>
        <dbReference type="ARBA" id="ARBA00022741"/>
    </source>
</evidence>
<dbReference type="Proteomes" id="UP001627284">
    <property type="component" value="Unassembled WGS sequence"/>
</dbReference>